<name>A0A1V2I008_9ACTN</name>
<dbReference type="Proteomes" id="UP000188929">
    <property type="component" value="Unassembled WGS sequence"/>
</dbReference>
<feature type="region of interest" description="Disordered" evidence="1">
    <location>
        <begin position="1"/>
        <end position="35"/>
    </location>
</feature>
<evidence type="ECO:0000256" key="1">
    <source>
        <dbReference type="SAM" id="MobiDB-lite"/>
    </source>
</evidence>
<organism evidence="2 3">
    <name type="scientific">Pseudofrankia asymbiotica</name>
    <dbReference type="NCBI Taxonomy" id="1834516"/>
    <lineage>
        <taxon>Bacteria</taxon>
        <taxon>Bacillati</taxon>
        <taxon>Actinomycetota</taxon>
        <taxon>Actinomycetes</taxon>
        <taxon>Frankiales</taxon>
        <taxon>Frankiaceae</taxon>
        <taxon>Pseudofrankia</taxon>
    </lineage>
</organism>
<dbReference type="RefSeq" id="WP_076822293.1">
    <property type="nucleotide sequence ID" value="NZ_MOMC01000103.1"/>
</dbReference>
<accession>A0A1V2I008</accession>
<keyword evidence="3" id="KW-1185">Reference proteome</keyword>
<dbReference type="OrthoDB" id="3218170at2"/>
<evidence type="ECO:0000313" key="2">
    <source>
        <dbReference type="EMBL" id="ONH22601.1"/>
    </source>
</evidence>
<dbReference type="AlphaFoldDB" id="A0A1V2I008"/>
<sequence length="65" mass="7010">MTSQTNPEDHDLREPQAARRPGPEGPQPASDVADLPVNTVMSTRVLVTTPDDDALLAWELMVQAG</sequence>
<reference evidence="3" key="1">
    <citation type="submission" date="2016-10" db="EMBL/GenBank/DDBJ databases">
        <title>Frankia sp. NRRL B-16386 Genome sequencing.</title>
        <authorList>
            <person name="Ghodhbane-Gtari F."/>
            <person name="Swanson E."/>
            <person name="Gueddou A."/>
            <person name="Hezbri K."/>
            <person name="Ktari K."/>
            <person name="Nouioui I."/>
            <person name="Morris K."/>
            <person name="Simpson S."/>
            <person name="Abebe-Akele F."/>
            <person name="Thomas K."/>
            <person name="Gtari M."/>
            <person name="Tisa L.S."/>
        </authorList>
    </citation>
    <scope>NUCLEOTIDE SEQUENCE [LARGE SCALE GENOMIC DNA]</scope>
    <source>
        <strain evidence="3">NRRL B-16386</strain>
    </source>
</reference>
<dbReference type="EMBL" id="MOMC01000103">
    <property type="protein sequence ID" value="ONH22601.1"/>
    <property type="molecule type" value="Genomic_DNA"/>
</dbReference>
<feature type="compositionally biased region" description="Basic and acidic residues" evidence="1">
    <location>
        <begin position="7"/>
        <end position="17"/>
    </location>
</feature>
<evidence type="ECO:0000313" key="3">
    <source>
        <dbReference type="Proteomes" id="UP000188929"/>
    </source>
</evidence>
<gene>
    <name evidence="2" type="ORF">BL253_35255</name>
</gene>
<comment type="caution">
    <text evidence="2">The sequence shown here is derived from an EMBL/GenBank/DDBJ whole genome shotgun (WGS) entry which is preliminary data.</text>
</comment>
<protein>
    <submittedName>
        <fullName evidence="2">Uncharacterized protein</fullName>
    </submittedName>
</protein>
<proteinExistence type="predicted"/>